<keyword evidence="3" id="KW-1185">Reference proteome</keyword>
<evidence type="ECO:0000313" key="2">
    <source>
        <dbReference type="EnsemblMetazoa" id="AMAM024275-PA"/>
    </source>
</evidence>
<evidence type="ECO:0000313" key="3">
    <source>
        <dbReference type="Proteomes" id="UP000075901"/>
    </source>
</evidence>
<reference evidence="3" key="1">
    <citation type="submission" date="2013-09" db="EMBL/GenBank/DDBJ databases">
        <title>The Genome Sequence of Anopheles maculatus species B.</title>
        <authorList>
            <consortium name="The Broad Institute Genomics Platform"/>
            <person name="Neafsey D.E."/>
            <person name="Besansky N."/>
            <person name="Howell P."/>
            <person name="Walton C."/>
            <person name="Young S.K."/>
            <person name="Zeng Q."/>
            <person name="Gargeya S."/>
            <person name="Fitzgerald M."/>
            <person name="Haas B."/>
            <person name="Abouelleil A."/>
            <person name="Allen A.W."/>
            <person name="Alvarado L."/>
            <person name="Arachchi H.M."/>
            <person name="Berlin A.M."/>
            <person name="Chapman S.B."/>
            <person name="Gainer-Dewar J."/>
            <person name="Goldberg J."/>
            <person name="Griggs A."/>
            <person name="Gujja S."/>
            <person name="Hansen M."/>
            <person name="Howarth C."/>
            <person name="Imamovic A."/>
            <person name="Ireland A."/>
            <person name="Larimer J."/>
            <person name="McCowan C."/>
            <person name="Murphy C."/>
            <person name="Pearson M."/>
            <person name="Poon T.W."/>
            <person name="Priest M."/>
            <person name="Roberts A."/>
            <person name="Saif S."/>
            <person name="Shea T."/>
            <person name="Sisk P."/>
            <person name="Sykes S."/>
            <person name="Wortman J."/>
            <person name="Nusbaum C."/>
            <person name="Birren B."/>
        </authorList>
    </citation>
    <scope>NUCLEOTIDE SEQUENCE [LARGE SCALE GENOMIC DNA]</scope>
    <source>
        <strain evidence="3">maculatus3</strain>
    </source>
</reference>
<keyword evidence="1" id="KW-0472">Membrane</keyword>
<keyword evidence="1" id="KW-0812">Transmembrane</keyword>
<reference evidence="2" key="2">
    <citation type="submission" date="2020-05" db="UniProtKB">
        <authorList>
            <consortium name="EnsemblMetazoa"/>
        </authorList>
    </citation>
    <scope>IDENTIFICATION</scope>
    <source>
        <strain evidence="2">maculatus3</strain>
    </source>
</reference>
<evidence type="ECO:0000256" key="1">
    <source>
        <dbReference type="SAM" id="Phobius"/>
    </source>
</evidence>
<keyword evidence="1" id="KW-1133">Transmembrane helix</keyword>
<dbReference type="EnsemblMetazoa" id="AMAM024275-RA">
    <property type="protein sequence ID" value="AMAM024275-PA"/>
    <property type="gene ID" value="AMAM024275"/>
</dbReference>
<accession>A0A182TCS1</accession>
<proteinExistence type="predicted"/>
<dbReference type="Proteomes" id="UP000075901">
    <property type="component" value="Unassembled WGS sequence"/>
</dbReference>
<organism evidence="2 3">
    <name type="scientific">Anopheles maculatus</name>
    <dbReference type="NCBI Taxonomy" id="74869"/>
    <lineage>
        <taxon>Eukaryota</taxon>
        <taxon>Metazoa</taxon>
        <taxon>Ecdysozoa</taxon>
        <taxon>Arthropoda</taxon>
        <taxon>Hexapoda</taxon>
        <taxon>Insecta</taxon>
        <taxon>Pterygota</taxon>
        <taxon>Neoptera</taxon>
        <taxon>Endopterygota</taxon>
        <taxon>Diptera</taxon>
        <taxon>Nematocera</taxon>
        <taxon>Culicoidea</taxon>
        <taxon>Culicidae</taxon>
        <taxon>Anophelinae</taxon>
        <taxon>Anopheles</taxon>
        <taxon>Anopheles maculatus group</taxon>
    </lineage>
</organism>
<protein>
    <submittedName>
        <fullName evidence="2">Uncharacterized protein</fullName>
    </submittedName>
</protein>
<feature type="transmembrane region" description="Helical" evidence="1">
    <location>
        <begin position="25"/>
        <end position="43"/>
    </location>
</feature>
<dbReference type="AlphaFoldDB" id="A0A182TCS1"/>
<name>A0A182TCS1_9DIPT</name>
<dbReference type="VEuPathDB" id="VectorBase:AMAM024275"/>
<sequence>MHHHSTVKALLHAISCNLSPRTKHTIFIDTIIIIIIIIVKVGSIRFHRSIEIRPLDETRGAHRCITGTGAQRRTLRFTIQGICGIQLLVPAAKVLFVFRSNL</sequence>